<dbReference type="VEuPathDB" id="AmoebaDB:NAEGRDRAFT_48707"/>
<dbReference type="SMART" id="SM00382">
    <property type="entry name" value="AAA"/>
    <property type="match status" value="1"/>
</dbReference>
<dbReference type="Proteomes" id="UP000006671">
    <property type="component" value="Unassembled WGS sequence"/>
</dbReference>
<keyword evidence="3 8" id="KW-0812">Transmembrane</keyword>
<dbReference type="GO" id="GO:0016020">
    <property type="term" value="C:membrane"/>
    <property type="evidence" value="ECO:0007669"/>
    <property type="project" value="UniProtKB-SubCell"/>
</dbReference>
<keyword evidence="7 8" id="KW-0472">Membrane</keyword>
<dbReference type="AlphaFoldDB" id="D2VDP6"/>
<evidence type="ECO:0000256" key="3">
    <source>
        <dbReference type="ARBA" id="ARBA00022692"/>
    </source>
</evidence>
<feature type="transmembrane region" description="Helical" evidence="8">
    <location>
        <begin position="688"/>
        <end position="707"/>
    </location>
</feature>
<evidence type="ECO:0000313" key="11">
    <source>
        <dbReference type="Proteomes" id="UP000006671"/>
    </source>
</evidence>
<gene>
    <name evidence="10" type="ORF">NAEGRDRAFT_48707</name>
</gene>
<evidence type="ECO:0000313" key="10">
    <source>
        <dbReference type="EMBL" id="EFC44933.1"/>
    </source>
</evidence>
<protein>
    <submittedName>
        <fullName evidence="10">Predicted protein</fullName>
    </submittedName>
</protein>
<evidence type="ECO:0000256" key="7">
    <source>
        <dbReference type="ARBA" id="ARBA00023136"/>
    </source>
</evidence>
<dbReference type="GO" id="GO:0140359">
    <property type="term" value="F:ABC-type transporter activity"/>
    <property type="evidence" value="ECO:0007669"/>
    <property type="project" value="InterPro"/>
</dbReference>
<sequence length="1000" mass="112838">MLTSSLVFGFRNMIQFPKQQKKRKELNRKATVGNLNSDKGDMRNVSANSFVFESEMISLGREEQEPNTFEQLGSIGLNILKKTEEKPSTTSSINQPIQVEISRNLSSSSVMNSSMKNLKTINTTPVSSPNFWSLYTPLIILITILLILSLICICIVTAISIYQVDYLTQNIQTFNLDNSHPEWTNTRTMTESYGSTKTYTETLIQLTSSQQSKALYGLYSANSTLRILLFKNQSLYDEFDTSNSINYYSSDVKEINKTKQGVILNSWKLWNGNSDSSSQQTFHLLIQVENSSSAYEAIFHLIVEDENYSNASNFLVFVWILILEILVCLIVSNQIYLSMISYDPTNKQLFISEWTSPFTFFSCKKESESEISSKKDVTIEFKNLSFHSFEGKRILNNISGRIESGKLTAVMGSTGSGKSSFLTVLSKRAHYGVQEGEIKLNGRILTESLKKAIGFVPQDDIMISSLQIWETLMFSSIYRSMTSLFFPLFRKVKETAEMLNIRHKLFSTIGDVNKKVLSGGEKKRLNVGIEIINECQVLLLDEPTSGLDSKQALLLCKILAQKTKNEGLNVICVIHQPSAEIYEMFDDLILFRNGEMIAHGDAKQIASKCAKDILQISDNFEKQDESEGKESEEYNNPGDCVIAAMDIMTAEQQQELIRIQPSLSKFKLDKGGYQNEMSNFIPVPNVPFYIQGLAFLFRGVLQIFHEFSSFATDLLINTISGIFIGAIFVGSLNYNGQSTEEIAKKCPTYLYSTCSQAQEDDISAFISILVLSISLSSILSSLSIFGRDKVVFRRESQSGLNSLVYFLVKDVMAFIPISLASFFFTISSYYLASPKGSLVDYFKLNFLITATTYPIGYIISIAMRTEISQIASGLVVFVVYLFSGVTPTIPEISSFYFPYSWLPHFSFLRYANEILYLNELKNYSSYGKSVESKGYIMEMIDVNMMFMVSFAFFFHILAAVVLWQSVPGSYVSIWTSLIKSKVTLFIQTIRNLKNKTSKNS</sequence>
<dbReference type="InterPro" id="IPR050352">
    <property type="entry name" value="ABCG_transporters"/>
</dbReference>
<dbReference type="EMBL" id="GG738865">
    <property type="protein sequence ID" value="EFC44933.1"/>
    <property type="molecule type" value="Genomic_DNA"/>
</dbReference>
<feature type="transmembrane region" description="Helical" evidence="8">
    <location>
        <begin position="138"/>
        <end position="162"/>
    </location>
</feature>
<feature type="transmembrane region" description="Helical" evidence="8">
    <location>
        <begin position="939"/>
        <end position="963"/>
    </location>
</feature>
<feature type="transmembrane region" description="Helical" evidence="8">
    <location>
        <begin position="714"/>
        <end position="734"/>
    </location>
</feature>
<dbReference type="GO" id="GO:0005524">
    <property type="term" value="F:ATP binding"/>
    <property type="evidence" value="ECO:0007669"/>
    <property type="project" value="UniProtKB-KW"/>
</dbReference>
<dbReference type="PANTHER" id="PTHR48041:SF91">
    <property type="entry name" value="ABC TRANSPORTER G FAMILY MEMBER 28"/>
    <property type="match status" value="1"/>
</dbReference>
<dbReference type="OMA" id="WETLMFS"/>
<keyword evidence="6 8" id="KW-1133">Transmembrane helix</keyword>
<dbReference type="eggNOG" id="KOG0061">
    <property type="taxonomic scope" value="Eukaryota"/>
</dbReference>
<dbReference type="PROSITE" id="PS50893">
    <property type="entry name" value="ABC_TRANSPORTER_2"/>
    <property type="match status" value="1"/>
</dbReference>
<dbReference type="PANTHER" id="PTHR48041">
    <property type="entry name" value="ABC TRANSPORTER G FAMILY MEMBER 28"/>
    <property type="match status" value="1"/>
</dbReference>
<dbReference type="SUPFAM" id="SSF52540">
    <property type="entry name" value="P-loop containing nucleoside triphosphate hydrolases"/>
    <property type="match status" value="1"/>
</dbReference>
<evidence type="ECO:0000256" key="2">
    <source>
        <dbReference type="ARBA" id="ARBA00022448"/>
    </source>
</evidence>
<dbReference type="RefSeq" id="XP_002677677.1">
    <property type="nucleotide sequence ID" value="XM_002677631.1"/>
</dbReference>
<dbReference type="InParanoid" id="D2VDP6"/>
<evidence type="ECO:0000256" key="1">
    <source>
        <dbReference type="ARBA" id="ARBA00004141"/>
    </source>
</evidence>
<dbReference type="PROSITE" id="PS00211">
    <property type="entry name" value="ABC_TRANSPORTER_1"/>
    <property type="match status" value="1"/>
</dbReference>
<evidence type="ECO:0000259" key="9">
    <source>
        <dbReference type="PROSITE" id="PS50893"/>
    </source>
</evidence>
<keyword evidence="11" id="KW-1185">Reference proteome</keyword>
<dbReference type="Gene3D" id="3.40.50.300">
    <property type="entry name" value="P-loop containing nucleotide triphosphate hydrolases"/>
    <property type="match status" value="1"/>
</dbReference>
<feature type="transmembrane region" description="Helical" evidence="8">
    <location>
        <begin position="314"/>
        <end position="337"/>
    </location>
</feature>
<evidence type="ECO:0000256" key="5">
    <source>
        <dbReference type="ARBA" id="ARBA00022840"/>
    </source>
</evidence>
<evidence type="ECO:0000256" key="6">
    <source>
        <dbReference type="ARBA" id="ARBA00022989"/>
    </source>
</evidence>
<dbReference type="OrthoDB" id="245989at2759"/>
<dbReference type="Pfam" id="PF19055">
    <property type="entry name" value="ABC2_membrane_7"/>
    <property type="match status" value="1"/>
</dbReference>
<dbReference type="GO" id="GO:0016887">
    <property type="term" value="F:ATP hydrolysis activity"/>
    <property type="evidence" value="ECO:0007669"/>
    <property type="project" value="InterPro"/>
</dbReference>
<dbReference type="InterPro" id="IPR003593">
    <property type="entry name" value="AAA+_ATPase"/>
</dbReference>
<dbReference type="KEGG" id="ngr:NAEGRDRAFT_48707"/>
<accession>D2VDP6</accession>
<dbReference type="InterPro" id="IPR027417">
    <property type="entry name" value="P-loop_NTPase"/>
</dbReference>
<keyword evidence="4" id="KW-0547">Nucleotide-binding</keyword>
<feature type="domain" description="ABC transporter" evidence="9">
    <location>
        <begin position="379"/>
        <end position="618"/>
    </location>
</feature>
<proteinExistence type="predicted"/>
<reference evidence="10 11" key="1">
    <citation type="journal article" date="2010" name="Cell">
        <title>The genome of Naegleria gruberi illuminates early eukaryotic versatility.</title>
        <authorList>
            <person name="Fritz-Laylin L.K."/>
            <person name="Prochnik S.E."/>
            <person name="Ginger M.L."/>
            <person name="Dacks J.B."/>
            <person name="Carpenter M.L."/>
            <person name="Field M.C."/>
            <person name="Kuo A."/>
            <person name="Paredez A."/>
            <person name="Chapman J."/>
            <person name="Pham J."/>
            <person name="Shu S."/>
            <person name="Neupane R."/>
            <person name="Cipriano M."/>
            <person name="Mancuso J."/>
            <person name="Tu H."/>
            <person name="Salamov A."/>
            <person name="Lindquist E."/>
            <person name="Shapiro H."/>
            <person name="Lucas S."/>
            <person name="Grigoriev I.V."/>
            <person name="Cande W.Z."/>
            <person name="Fulton C."/>
            <person name="Rokhsar D.S."/>
            <person name="Dawson S.C."/>
        </authorList>
    </citation>
    <scope>NUCLEOTIDE SEQUENCE [LARGE SCALE GENOMIC DNA]</scope>
    <source>
        <strain evidence="10 11">NEG-M</strain>
    </source>
</reference>
<name>D2VDP6_NAEGR</name>
<dbReference type="InterPro" id="IPR043926">
    <property type="entry name" value="ABCG_dom"/>
</dbReference>
<feature type="transmembrane region" description="Helical" evidence="8">
    <location>
        <begin position="762"/>
        <end position="785"/>
    </location>
</feature>
<dbReference type="InterPro" id="IPR003439">
    <property type="entry name" value="ABC_transporter-like_ATP-bd"/>
</dbReference>
<keyword evidence="2" id="KW-0813">Transport</keyword>
<organism evidence="11">
    <name type="scientific">Naegleria gruberi</name>
    <name type="common">Amoeba</name>
    <dbReference type="NCBI Taxonomy" id="5762"/>
    <lineage>
        <taxon>Eukaryota</taxon>
        <taxon>Discoba</taxon>
        <taxon>Heterolobosea</taxon>
        <taxon>Tetramitia</taxon>
        <taxon>Eutetramitia</taxon>
        <taxon>Vahlkampfiidae</taxon>
        <taxon>Naegleria</taxon>
    </lineage>
</organism>
<evidence type="ECO:0000256" key="8">
    <source>
        <dbReference type="SAM" id="Phobius"/>
    </source>
</evidence>
<evidence type="ECO:0000256" key="4">
    <source>
        <dbReference type="ARBA" id="ARBA00022741"/>
    </source>
</evidence>
<feature type="transmembrane region" description="Helical" evidence="8">
    <location>
        <begin position="844"/>
        <end position="863"/>
    </location>
</feature>
<dbReference type="Pfam" id="PF00005">
    <property type="entry name" value="ABC_tran"/>
    <property type="match status" value="1"/>
</dbReference>
<feature type="transmembrane region" description="Helical" evidence="8">
    <location>
        <begin position="870"/>
        <end position="889"/>
    </location>
</feature>
<comment type="subcellular location">
    <subcellularLocation>
        <location evidence="1">Membrane</location>
        <topology evidence="1">Multi-pass membrane protein</topology>
    </subcellularLocation>
</comment>
<dbReference type="GeneID" id="8849340"/>
<feature type="transmembrane region" description="Helical" evidence="8">
    <location>
        <begin position="806"/>
        <end position="832"/>
    </location>
</feature>
<dbReference type="InterPro" id="IPR017871">
    <property type="entry name" value="ABC_transporter-like_CS"/>
</dbReference>
<keyword evidence="5" id="KW-0067">ATP-binding</keyword>